<evidence type="ECO:0000313" key="1">
    <source>
        <dbReference type="EMBL" id="OEH91129.1"/>
    </source>
</evidence>
<protein>
    <submittedName>
        <fullName evidence="1">Uncharacterized protein</fullName>
    </submittedName>
</protein>
<dbReference type="RefSeq" id="WP_069718896.1">
    <property type="nucleotide sequence ID" value="NZ_MJEH01000064.1"/>
</dbReference>
<comment type="caution">
    <text evidence="1">The sequence shown here is derived from an EMBL/GenBank/DDBJ whole genome shotgun (WGS) entry which is preliminary data.</text>
</comment>
<dbReference type="Proteomes" id="UP000095209">
    <property type="component" value="Unassembled WGS sequence"/>
</dbReference>
<dbReference type="AlphaFoldDB" id="A0A1E5LAV0"/>
<reference evidence="1 2" key="1">
    <citation type="submission" date="2016-08" db="EMBL/GenBank/DDBJ databases">
        <title>Genome of Bacillus solimangrovi GH2-4.</title>
        <authorList>
            <person name="Lim S."/>
            <person name="Kim B.-C."/>
        </authorList>
    </citation>
    <scope>NUCLEOTIDE SEQUENCE [LARGE SCALE GENOMIC DNA]</scope>
    <source>
        <strain evidence="1 2">GH2-4</strain>
    </source>
</reference>
<keyword evidence="2" id="KW-1185">Reference proteome</keyword>
<sequence length="70" mass="7078">MTIHVVPSDFATVQEAIDDVGTMPGDSIQILAGTTLKNNAGFDIEAVGGLGTNVFDGNICGNSSHGGLCI</sequence>
<organism evidence="1 2">
    <name type="scientific">Bacillus solimangrovi</name>
    <dbReference type="NCBI Taxonomy" id="1305675"/>
    <lineage>
        <taxon>Bacteria</taxon>
        <taxon>Bacillati</taxon>
        <taxon>Bacillota</taxon>
        <taxon>Bacilli</taxon>
        <taxon>Bacillales</taxon>
        <taxon>Bacillaceae</taxon>
        <taxon>Bacillus</taxon>
    </lineage>
</organism>
<name>A0A1E5LAV0_9BACI</name>
<accession>A0A1E5LAV0</accession>
<gene>
    <name evidence="1" type="ORF">BFG57_07090</name>
</gene>
<proteinExistence type="predicted"/>
<dbReference type="EMBL" id="MJEH01000064">
    <property type="protein sequence ID" value="OEH91129.1"/>
    <property type="molecule type" value="Genomic_DNA"/>
</dbReference>
<evidence type="ECO:0000313" key="2">
    <source>
        <dbReference type="Proteomes" id="UP000095209"/>
    </source>
</evidence>